<dbReference type="Proteomes" id="UP000199437">
    <property type="component" value="Unassembled WGS sequence"/>
</dbReference>
<keyword evidence="5 6" id="KW-0472">Membrane</keyword>
<dbReference type="OrthoDB" id="9811036at2"/>
<feature type="transmembrane region" description="Helical" evidence="6">
    <location>
        <begin position="192"/>
        <end position="216"/>
    </location>
</feature>
<evidence type="ECO:0000256" key="6">
    <source>
        <dbReference type="SAM" id="Phobius"/>
    </source>
</evidence>
<evidence type="ECO:0000259" key="9">
    <source>
        <dbReference type="Pfam" id="PF11412"/>
    </source>
</evidence>
<feature type="transmembrane region" description="Helical" evidence="6">
    <location>
        <begin position="237"/>
        <end position="259"/>
    </location>
</feature>
<dbReference type="GO" id="GO:0045454">
    <property type="term" value="P:cell redox homeostasis"/>
    <property type="evidence" value="ECO:0007669"/>
    <property type="project" value="TreeGrafter"/>
</dbReference>
<dbReference type="InterPro" id="IPR028250">
    <property type="entry name" value="DsbDN"/>
</dbReference>
<feature type="chain" id="PRO_5011560232" evidence="7">
    <location>
        <begin position="20"/>
        <end position="672"/>
    </location>
</feature>
<keyword evidence="4 6" id="KW-1133">Transmembrane helix</keyword>
<dbReference type="PANTHER" id="PTHR32234">
    <property type="entry name" value="THIOL:DISULFIDE INTERCHANGE PROTEIN DSBD"/>
    <property type="match status" value="1"/>
</dbReference>
<dbReference type="GO" id="GO:0016020">
    <property type="term" value="C:membrane"/>
    <property type="evidence" value="ECO:0007669"/>
    <property type="project" value="UniProtKB-SubCell"/>
</dbReference>
<dbReference type="GO" id="GO:0017004">
    <property type="term" value="P:cytochrome complex assembly"/>
    <property type="evidence" value="ECO:0007669"/>
    <property type="project" value="UniProtKB-KW"/>
</dbReference>
<evidence type="ECO:0000256" key="2">
    <source>
        <dbReference type="ARBA" id="ARBA00022692"/>
    </source>
</evidence>
<dbReference type="PROSITE" id="PS51257">
    <property type="entry name" value="PROKAR_LIPOPROTEIN"/>
    <property type="match status" value="1"/>
</dbReference>
<evidence type="ECO:0000259" key="8">
    <source>
        <dbReference type="Pfam" id="PF02683"/>
    </source>
</evidence>
<sequence>MRKLLFALIALAFACQLQAQVKVTTSWTFDALPKDVQVGDEVELIFNVSVIKDWYIYAVEQKESVMAVPASALFEENDSFELVGDFYAVDPKSKYDDIWGDTVSYFGRSGQFRQTIKVLSKNLNIAGELEFQTCSDVTGLCILGTEDFDFKMITVRGESPDENPVDTPADKSGDKVAGNYDQLLEADQGESLWGFFFAAFLFGLAALLTPCVFPMIPMTVAFFTNNSQSKSQAKFKALFYGVSIILIYILIGLLFTSLFGVGIANDLATGAVANIIFFTVFVIFAISFFGYFEINLPTGFVNKMDRKADKGGLLGVFFMAFTLVLVSFSCTGPIVGTVLIQSFQGEVIKPVVGMLGFSSAFAIPFTLFAFFPGMMKELPKSGGWLNTVKVVLGFIELGLGFKFLSVADQAYHWGILDREIFIAIWFVLAFLLGLYLFGIIRFPHDSKQRSKHPLRMALAVGAIAFSVYLFPGFSGGELKALAGYLPPVKQTDFSFQVALGMKEPPERSAVAPDDFDGIVKHADFLELPHDLKGFFDYEQALEYAKEVNKPLFIDFTGHGCVNCRKMEQYVWSDPLVLQRLRNDYVIVALYVDDKTELPESEWYTSPFDNKVKKTVGKQNFDLQIRKFNGNAQPYYVLLDNEEQPLIQPKAYDPSIDNFVMFLDKAKAEFEKR</sequence>
<feature type="transmembrane region" description="Helical" evidence="6">
    <location>
        <begin position="454"/>
        <end position="473"/>
    </location>
</feature>
<keyword evidence="11" id="KW-1185">Reference proteome</keyword>
<feature type="transmembrane region" description="Helical" evidence="6">
    <location>
        <begin position="383"/>
        <end position="401"/>
    </location>
</feature>
<keyword evidence="7" id="KW-0732">Signal</keyword>
<dbReference type="InterPro" id="IPR003834">
    <property type="entry name" value="Cyt_c_assmbl_TM_dom"/>
</dbReference>
<protein>
    <submittedName>
        <fullName evidence="10">Thiol:disulfide interchange protein DsbD</fullName>
    </submittedName>
</protein>
<dbReference type="Pfam" id="PF13899">
    <property type="entry name" value="Thioredoxin_7"/>
    <property type="match status" value="1"/>
</dbReference>
<dbReference type="GO" id="GO:0015035">
    <property type="term" value="F:protein-disulfide reductase activity"/>
    <property type="evidence" value="ECO:0007669"/>
    <property type="project" value="TreeGrafter"/>
</dbReference>
<evidence type="ECO:0000313" key="10">
    <source>
        <dbReference type="EMBL" id="SEV87950.1"/>
    </source>
</evidence>
<evidence type="ECO:0000256" key="1">
    <source>
        <dbReference type="ARBA" id="ARBA00004141"/>
    </source>
</evidence>
<feature type="signal peptide" evidence="7">
    <location>
        <begin position="1"/>
        <end position="19"/>
    </location>
</feature>
<evidence type="ECO:0000256" key="4">
    <source>
        <dbReference type="ARBA" id="ARBA00022989"/>
    </source>
</evidence>
<feature type="transmembrane region" description="Helical" evidence="6">
    <location>
        <begin position="352"/>
        <end position="371"/>
    </location>
</feature>
<evidence type="ECO:0000313" key="11">
    <source>
        <dbReference type="Proteomes" id="UP000199437"/>
    </source>
</evidence>
<proteinExistence type="predicted"/>
<feature type="domain" description="Thiol:disulfide interchange protein DsbD N-terminal" evidence="9">
    <location>
        <begin position="35"/>
        <end position="148"/>
    </location>
</feature>
<feature type="transmembrane region" description="Helical" evidence="6">
    <location>
        <begin position="421"/>
        <end position="442"/>
    </location>
</feature>
<feature type="transmembrane region" description="Helical" evidence="6">
    <location>
        <begin position="271"/>
        <end position="292"/>
    </location>
</feature>
<dbReference type="STRING" id="1267423.SAMN05216290_0417"/>
<evidence type="ECO:0000256" key="5">
    <source>
        <dbReference type="ARBA" id="ARBA00023136"/>
    </source>
</evidence>
<dbReference type="EMBL" id="FOIR01000001">
    <property type="protein sequence ID" value="SEV87950.1"/>
    <property type="molecule type" value="Genomic_DNA"/>
</dbReference>
<dbReference type="GeneID" id="99985179"/>
<dbReference type="RefSeq" id="WP_090256734.1">
    <property type="nucleotide sequence ID" value="NZ_FOIR01000001.1"/>
</dbReference>
<dbReference type="Gene3D" id="3.40.30.10">
    <property type="entry name" value="Glutaredoxin"/>
    <property type="match status" value="1"/>
</dbReference>
<dbReference type="Pfam" id="PF02683">
    <property type="entry name" value="DsbD_TM"/>
    <property type="match status" value="1"/>
</dbReference>
<gene>
    <name evidence="10" type="ORF">SAMN05216290_0417</name>
</gene>
<keyword evidence="2 6" id="KW-0812">Transmembrane</keyword>
<keyword evidence="3" id="KW-0201">Cytochrome c-type biogenesis</keyword>
<dbReference type="PANTHER" id="PTHR32234:SF0">
    <property type="entry name" value="THIOL:DISULFIDE INTERCHANGE PROTEIN DSBD"/>
    <property type="match status" value="1"/>
</dbReference>
<organism evidence="10 11">
    <name type="scientific">Roseivirga pacifica</name>
    <dbReference type="NCBI Taxonomy" id="1267423"/>
    <lineage>
        <taxon>Bacteria</taxon>
        <taxon>Pseudomonadati</taxon>
        <taxon>Bacteroidota</taxon>
        <taxon>Cytophagia</taxon>
        <taxon>Cytophagales</taxon>
        <taxon>Roseivirgaceae</taxon>
        <taxon>Roseivirga</taxon>
    </lineage>
</organism>
<reference evidence="11" key="1">
    <citation type="submission" date="2016-10" db="EMBL/GenBank/DDBJ databases">
        <authorList>
            <person name="Varghese N."/>
            <person name="Submissions S."/>
        </authorList>
    </citation>
    <scope>NUCLEOTIDE SEQUENCE [LARGE SCALE GENOMIC DNA]</scope>
    <source>
        <strain evidence="11">CGMCC 1.12402</strain>
    </source>
</reference>
<dbReference type="Pfam" id="PF11412">
    <property type="entry name" value="DsbD_N"/>
    <property type="match status" value="1"/>
</dbReference>
<dbReference type="SUPFAM" id="SSF52833">
    <property type="entry name" value="Thioredoxin-like"/>
    <property type="match status" value="1"/>
</dbReference>
<evidence type="ECO:0000256" key="3">
    <source>
        <dbReference type="ARBA" id="ARBA00022748"/>
    </source>
</evidence>
<evidence type="ECO:0000256" key="7">
    <source>
        <dbReference type="SAM" id="SignalP"/>
    </source>
</evidence>
<feature type="domain" description="Cytochrome C biogenesis protein transmembrane" evidence="8">
    <location>
        <begin position="193"/>
        <end position="401"/>
    </location>
</feature>
<comment type="subcellular location">
    <subcellularLocation>
        <location evidence="1">Membrane</location>
        <topology evidence="1">Multi-pass membrane protein</topology>
    </subcellularLocation>
</comment>
<dbReference type="InterPro" id="IPR036249">
    <property type="entry name" value="Thioredoxin-like_sf"/>
</dbReference>
<name>A0A1I0MJE3_9BACT</name>
<feature type="transmembrane region" description="Helical" evidence="6">
    <location>
        <begin position="313"/>
        <end position="340"/>
    </location>
</feature>
<dbReference type="AlphaFoldDB" id="A0A1I0MJE3"/>
<accession>A0A1I0MJE3</accession>